<evidence type="ECO:0008006" key="5">
    <source>
        <dbReference type="Google" id="ProtNLM"/>
    </source>
</evidence>
<evidence type="ECO:0000256" key="2">
    <source>
        <dbReference type="SAM" id="SignalP"/>
    </source>
</evidence>
<keyword evidence="4" id="KW-1185">Reference proteome</keyword>
<sequence length="214" mass="20862">MQTFALVTLLSTLFAAGVNAGPYKRQDDPTDTPSSITVSFSGTPPSAFPSGTGAPYAAPTGGYGSGGPILICHPVDPNMHPDTSTNATLSATLSDPAPTSATPVPTDSDSGPSDGQGSGGPIYICHPIDSSAAPSPSGSATPSDAPSLSATGTDVPQPSPTDGQGSGDSIYLQCRPTNSSGRSAPSSGTPSDATPTPISDPAPTSAPSSSTTDA</sequence>
<dbReference type="AlphaFoldDB" id="A0A0C3BF02"/>
<feature type="chain" id="PRO_5002161754" description="Ig-like domain-containing protein" evidence="2">
    <location>
        <begin position="21"/>
        <end position="214"/>
    </location>
</feature>
<protein>
    <recommendedName>
        <fullName evidence="5">Ig-like domain-containing protein</fullName>
    </recommendedName>
</protein>
<feature type="region of interest" description="Disordered" evidence="1">
    <location>
        <begin position="74"/>
        <end position="214"/>
    </location>
</feature>
<gene>
    <name evidence="3" type="ORF">M413DRAFT_32543</name>
</gene>
<dbReference type="HOGENOM" id="CLU_1175552_0_0_1"/>
<feature type="compositionally biased region" description="Low complexity" evidence="1">
    <location>
        <begin position="103"/>
        <end position="113"/>
    </location>
</feature>
<feature type="compositionally biased region" description="Low complexity" evidence="1">
    <location>
        <begin position="130"/>
        <end position="147"/>
    </location>
</feature>
<accession>A0A0C3BF02</accession>
<dbReference type="Proteomes" id="UP000053424">
    <property type="component" value="Unassembled WGS sequence"/>
</dbReference>
<reference evidence="3 4" key="1">
    <citation type="submission" date="2014-04" db="EMBL/GenBank/DDBJ databases">
        <authorList>
            <consortium name="DOE Joint Genome Institute"/>
            <person name="Kuo A."/>
            <person name="Gay G."/>
            <person name="Dore J."/>
            <person name="Kohler A."/>
            <person name="Nagy L.G."/>
            <person name="Floudas D."/>
            <person name="Copeland A."/>
            <person name="Barry K.W."/>
            <person name="Cichocki N."/>
            <person name="Veneault-Fourrey C."/>
            <person name="LaButti K."/>
            <person name="Lindquist E.A."/>
            <person name="Lipzen A."/>
            <person name="Lundell T."/>
            <person name="Morin E."/>
            <person name="Murat C."/>
            <person name="Sun H."/>
            <person name="Tunlid A."/>
            <person name="Henrissat B."/>
            <person name="Grigoriev I.V."/>
            <person name="Hibbett D.S."/>
            <person name="Martin F."/>
            <person name="Nordberg H.P."/>
            <person name="Cantor M.N."/>
            <person name="Hua S.X."/>
        </authorList>
    </citation>
    <scope>NUCLEOTIDE SEQUENCE [LARGE SCALE GENOMIC DNA]</scope>
    <source>
        <strain evidence="4">h7</strain>
    </source>
</reference>
<dbReference type="EMBL" id="KN831822">
    <property type="protein sequence ID" value="KIM35350.1"/>
    <property type="molecule type" value="Genomic_DNA"/>
</dbReference>
<feature type="compositionally biased region" description="Polar residues" evidence="1">
    <location>
        <begin position="175"/>
        <end position="191"/>
    </location>
</feature>
<feature type="signal peptide" evidence="2">
    <location>
        <begin position="1"/>
        <end position="20"/>
    </location>
</feature>
<proteinExistence type="predicted"/>
<feature type="compositionally biased region" description="Low complexity" evidence="1">
    <location>
        <begin position="192"/>
        <end position="214"/>
    </location>
</feature>
<feature type="region of interest" description="Disordered" evidence="1">
    <location>
        <begin position="20"/>
        <end position="53"/>
    </location>
</feature>
<evidence type="ECO:0000256" key="1">
    <source>
        <dbReference type="SAM" id="MobiDB-lite"/>
    </source>
</evidence>
<name>A0A0C3BF02_HEBCY</name>
<feature type="compositionally biased region" description="Polar residues" evidence="1">
    <location>
        <begin position="148"/>
        <end position="163"/>
    </location>
</feature>
<evidence type="ECO:0000313" key="3">
    <source>
        <dbReference type="EMBL" id="KIM35350.1"/>
    </source>
</evidence>
<organism evidence="3 4">
    <name type="scientific">Hebeloma cylindrosporum</name>
    <dbReference type="NCBI Taxonomy" id="76867"/>
    <lineage>
        <taxon>Eukaryota</taxon>
        <taxon>Fungi</taxon>
        <taxon>Dikarya</taxon>
        <taxon>Basidiomycota</taxon>
        <taxon>Agaricomycotina</taxon>
        <taxon>Agaricomycetes</taxon>
        <taxon>Agaricomycetidae</taxon>
        <taxon>Agaricales</taxon>
        <taxon>Agaricineae</taxon>
        <taxon>Hymenogastraceae</taxon>
        <taxon>Hebeloma</taxon>
    </lineage>
</organism>
<feature type="compositionally biased region" description="Polar residues" evidence="1">
    <location>
        <begin position="31"/>
        <end position="44"/>
    </location>
</feature>
<feature type="compositionally biased region" description="Low complexity" evidence="1">
    <location>
        <begin position="83"/>
        <end position="94"/>
    </location>
</feature>
<evidence type="ECO:0000313" key="4">
    <source>
        <dbReference type="Proteomes" id="UP000053424"/>
    </source>
</evidence>
<reference evidence="4" key="2">
    <citation type="submission" date="2015-01" db="EMBL/GenBank/DDBJ databases">
        <title>Evolutionary Origins and Diversification of the Mycorrhizal Mutualists.</title>
        <authorList>
            <consortium name="DOE Joint Genome Institute"/>
            <consortium name="Mycorrhizal Genomics Consortium"/>
            <person name="Kohler A."/>
            <person name="Kuo A."/>
            <person name="Nagy L.G."/>
            <person name="Floudas D."/>
            <person name="Copeland A."/>
            <person name="Barry K.W."/>
            <person name="Cichocki N."/>
            <person name="Veneault-Fourrey C."/>
            <person name="LaButti K."/>
            <person name="Lindquist E.A."/>
            <person name="Lipzen A."/>
            <person name="Lundell T."/>
            <person name="Morin E."/>
            <person name="Murat C."/>
            <person name="Riley R."/>
            <person name="Ohm R."/>
            <person name="Sun H."/>
            <person name="Tunlid A."/>
            <person name="Henrissat B."/>
            <person name="Grigoriev I.V."/>
            <person name="Hibbett D.S."/>
            <person name="Martin F."/>
        </authorList>
    </citation>
    <scope>NUCLEOTIDE SEQUENCE [LARGE SCALE GENOMIC DNA]</scope>
    <source>
        <strain evidence="4">h7</strain>
    </source>
</reference>
<keyword evidence="2" id="KW-0732">Signal</keyword>